<dbReference type="InterPro" id="IPR045326">
    <property type="entry name" value="ATG17-like_dom"/>
</dbReference>
<dbReference type="GO" id="GO:0000045">
    <property type="term" value="P:autophagosome assembly"/>
    <property type="evidence" value="ECO:0007669"/>
    <property type="project" value="TreeGrafter"/>
</dbReference>
<evidence type="ECO:0000256" key="1">
    <source>
        <dbReference type="ARBA" id="ARBA00006259"/>
    </source>
</evidence>
<dbReference type="GO" id="GO:0034727">
    <property type="term" value="P:piecemeal microautophagy of the nucleus"/>
    <property type="evidence" value="ECO:0007669"/>
    <property type="project" value="TreeGrafter"/>
</dbReference>
<evidence type="ECO:0000256" key="4">
    <source>
        <dbReference type="ARBA" id="ARBA00023006"/>
    </source>
</evidence>
<dbReference type="GO" id="GO:0060090">
    <property type="term" value="F:molecular adaptor activity"/>
    <property type="evidence" value="ECO:0007669"/>
    <property type="project" value="TreeGrafter"/>
</dbReference>
<keyword evidence="5" id="KW-0472">Membrane</keyword>
<organism evidence="8 9">
    <name type="scientific">Paraglomus brasilianum</name>
    <dbReference type="NCBI Taxonomy" id="144538"/>
    <lineage>
        <taxon>Eukaryota</taxon>
        <taxon>Fungi</taxon>
        <taxon>Fungi incertae sedis</taxon>
        <taxon>Mucoromycota</taxon>
        <taxon>Glomeromycotina</taxon>
        <taxon>Glomeromycetes</taxon>
        <taxon>Paraglomerales</taxon>
        <taxon>Paraglomeraceae</taxon>
        <taxon>Paraglomus</taxon>
    </lineage>
</organism>
<protein>
    <recommendedName>
        <fullName evidence="2 6">Autophagy-related protein 17</fullName>
    </recommendedName>
</protein>
<comment type="caution">
    <text evidence="8">The sequence shown here is derived from an EMBL/GenBank/DDBJ whole genome shotgun (WGS) entry which is preliminary data.</text>
</comment>
<reference evidence="8" key="1">
    <citation type="submission" date="2021-06" db="EMBL/GenBank/DDBJ databases">
        <authorList>
            <person name="Kallberg Y."/>
            <person name="Tangrot J."/>
            <person name="Rosling A."/>
        </authorList>
    </citation>
    <scope>NUCLEOTIDE SEQUENCE</scope>
    <source>
        <strain evidence="8">BR232B</strain>
    </source>
</reference>
<dbReference type="InterPro" id="IPR007240">
    <property type="entry name" value="Atg17"/>
</dbReference>
<gene>
    <name evidence="8" type="ORF">PBRASI_LOCUS1810</name>
</gene>
<feature type="domain" description="Autophagy protein ATG17-like" evidence="7">
    <location>
        <begin position="16"/>
        <end position="407"/>
    </location>
</feature>
<dbReference type="PANTHER" id="PTHR28005:SF1">
    <property type="entry name" value="AUTOPHAGY-RELATED PROTEIN 17"/>
    <property type="match status" value="1"/>
</dbReference>
<evidence type="ECO:0000256" key="2">
    <source>
        <dbReference type="ARBA" id="ARBA00013806"/>
    </source>
</evidence>
<dbReference type="GO" id="GO:0030295">
    <property type="term" value="F:protein kinase activator activity"/>
    <property type="evidence" value="ECO:0007669"/>
    <property type="project" value="TreeGrafter"/>
</dbReference>
<proteinExistence type="inferred from homology"/>
<evidence type="ECO:0000256" key="5">
    <source>
        <dbReference type="ARBA" id="ARBA00023136"/>
    </source>
</evidence>
<dbReference type="PANTHER" id="PTHR28005">
    <property type="entry name" value="AUTOPHAGY-RELATED PROTEIN 17"/>
    <property type="match status" value="1"/>
</dbReference>
<dbReference type="GO" id="GO:0000422">
    <property type="term" value="P:autophagy of mitochondrion"/>
    <property type="evidence" value="ECO:0007669"/>
    <property type="project" value="TreeGrafter"/>
</dbReference>
<dbReference type="AlphaFoldDB" id="A0A9N8WFI2"/>
<name>A0A9N8WFI2_9GLOM</name>
<keyword evidence="4 6" id="KW-0072">Autophagy</keyword>
<dbReference type="OrthoDB" id="1937984at2759"/>
<evidence type="ECO:0000313" key="8">
    <source>
        <dbReference type="EMBL" id="CAG8485503.1"/>
    </source>
</evidence>
<evidence type="ECO:0000259" key="7">
    <source>
        <dbReference type="Pfam" id="PF04108"/>
    </source>
</evidence>
<comment type="function">
    <text evidence="6">Autophagy-specific protein that functions in response to autophagy-inducing signals as a scaffold to recruit other ATG proteins to organize preautophagosomal structure (PAS) formation. Modulates the timing and magnitude of the autophagy response, such as the size of the sequestering vesicles. Plays particularly a role in pexophagy and nucleophagy.</text>
</comment>
<keyword evidence="3 6" id="KW-0963">Cytoplasm</keyword>
<comment type="subcellular location">
    <subcellularLocation>
        <location evidence="6">Cytoplasm</location>
    </subcellularLocation>
    <subcellularLocation>
        <location evidence="6">Preautophagosomal structure membrane</location>
        <topology evidence="6">Peripheral membrane protein</topology>
    </subcellularLocation>
</comment>
<dbReference type="EMBL" id="CAJVPI010000127">
    <property type="protein sequence ID" value="CAG8485503.1"/>
    <property type="molecule type" value="Genomic_DNA"/>
</dbReference>
<evidence type="ECO:0000256" key="6">
    <source>
        <dbReference type="RuleBase" id="RU368080"/>
    </source>
</evidence>
<evidence type="ECO:0000313" key="9">
    <source>
        <dbReference type="Proteomes" id="UP000789739"/>
    </source>
</evidence>
<keyword evidence="9" id="KW-1185">Reference proteome</keyword>
<accession>A0A9N8WFI2</accession>
<evidence type="ECO:0000256" key="3">
    <source>
        <dbReference type="ARBA" id="ARBA00022490"/>
    </source>
</evidence>
<dbReference type="Pfam" id="PF04108">
    <property type="entry name" value="ATG17_like"/>
    <property type="match status" value="1"/>
</dbReference>
<dbReference type="GO" id="GO:1990316">
    <property type="term" value="C:Atg1/ULK1 kinase complex"/>
    <property type="evidence" value="ECO:0007669"/>
    <property type="project" value="TreeGrafter"/>
</dbReference>
<dbReference type="GO" id="GO:0034045">
    <property type="term" value="C:phagophore assembly site membrane"/>
    <property type="evidence" value="ECO:0007669"/>
    <property type="project" value="UniProtKB-SubCell"/>
</dbReference>
<sequence>MEPKLIELTSLSKKALSFSETLCSKAEALIKDCKTDIDSVEIIYPKLRFLWYELQVQAKSLDRLKEIAINQTNSLKLYNSNKEKQLAAIYEELDKVLDSLRNKIVNPAIRKSALTLDDESVDNPEAMTKGIEGERTEREGNDKVSLYDYIDEISVQDLKRKTQEEVTNIQQFQSVSSNIVTQISAHISHFRTLFNNCPIDLEESSVAFLQEKSSIHEQETKVMAESLLSLARHDEQVSAALKSCQSNAEMSLQLDISVLEKDTRELPTVIEELKESLQIIKSTSEEISVRSQVYNASYNEAVKVFDELDAFGSKMEEIVAAIKANEADFEKGRIIVDRFIEELWNLIGWYEEFLKSYDYLIIEIDRRQCVGEQHIKLADEFYAKLESLYLEETQQRNLFFQMHGQYIPMDLCPPIQEQPIRYEIIPQTSTKLPTIPPKALAEAQANVDKYRSSAQ</sequence>
<comment type="similarity">
    <text evidence="1 6">Belongs to the ATG17 family.</text>
</comment>
<dbReference type="Proteomes" id="UP000789739">
    <property type="component" value="Unassembled WGS sequence"/>
</dbReference>